<dbReference type="Proteomes" id="UP000005365">
    <property type="component" value="Unassembled WGS sequence"/>
</dbReference>
<evidence type="ECO:0000256" key="1">
    <source>
        <dbReference type="SAM" id="SignalP"/>
    </source>
</evidence>
<name>C6M3P0_NEISI</name>
<gene>
    <name evidence="2" type="ORF">NEISICOT_01188</name>
</gene>
<dbReference type="InterPro" id="IPR006597">
    <property type="entry name" value="Sel1-like"/>
</dbReference>
<accession>C6M3P0</accession>
<keyword evidence="3" id="KW-1185">Reference proteome</keyword>
<keyword evidence="1" id="KW-0732">Signal</keyword>
<proteinExistence type="predicted"/>
<dbReference type="PANTHER" id="PTHR11102">
    <property type="entry name" value="SEL-1-LIKE PROTEIN"/>
    <property type="match status" value="1"/>
</dbReference>
<dbReference type="EMBL" id="ACKO02000005">
    <property type="protein sequence ID" value="EET45193.1"/>
    <property type="molecule type" value="Genomic_DNA"/>
</dbReference>
<dbReference type="PANTHER" id="PTHR11102:SF160">
    <property type="entry name" value="ERAD-ASSOCIATED E3 UBIQUITIN-PROTEIN LIGASE COMPONENT HRD3"/>
    <property type="match status" value="1"/>
</dbReference>
<dbReference type="InterPro" id="IPR050767">
    <property type="entry name" value="Sel1_AlgK"/>
</dbReference>
<dbReference type="AlphaFoldDB" id="C6M3P0"/>
<dbReference type="Gene3D" id="1.25.40.10">
    <property type="entry name" value="Tetratricopeptide repeat domain"/>
    <property type="match status" value="1"/>
</dbReference>
<dbReference type="SUPFAM" id="SSF81901">
    <property type="entry name" value="HCP-like"/>
    <property type="match status" value="1"/>
</dbReference>
<evidence type="ECO:0000313" key="3">
    <source>
        <dbReference type="Proteomes" id="UP000005365"/>
    </source>
</evidence>
<reference evidence="2" key="1">
    <citation type="submission" date="2009-07" db="EMBL/GenBank/DDBJ databases">
        <authorList>
            <person name="Weinstock G."/>
            <person name="Sodergren E."/>
            <person name="Clifton S."/>
            <person name="Fulton L."/>
            <person name="Fulton B."/>
            <person name="Courtney L."/>
            <person name="Fronick C."/>
            <person name="Harrison M."/>
            <person name="Strong C."/>
            <person name="Farmer C."/>
            <person name="Delahaunty K."/>
            <person name="Markovic C."/>
            <person name="Hall O."/>
            <person name="Minx P."/>
            <person name="Tomlinson C."/>
            <person name="Mitreva M."/>
            <person name="Nelson J."/>
            <person name="Hou S."/>
            <person name="Wollam A."/>
            <person name="Pepin K.H."/>
            <person name="Johnson M."/>
            <person name="Bhonagiri V."/>
            <person name="Nash W.E."/>
            <person name="Warren W."/>
            <person name="Chinwalla A."/>
            <person name="Mardis E.R."/>
            <person name="Wilson R.K."/>
        </authorList>
    </citation>
    <scope>NUCLEOTIDE SEQUENCE [LARGE SCALE GENOMIC DNA]</scope>
    <source>
        <strain evidence="2">ATCC 29256</strain>
    </source>
</reference>
<dbReference type="eggNOG" id="COG0790">
    <property type="taxonomic scope" value="Bacteria"/>
</dbReference>
<protein>
    <submittedName>
        <fullName evidence="2">Sel1 repeat protein</fullName>
    </submittedName>
</protein>
<evidence type="ECO:0000313" key="2">
    <source>
        <dbReference type="EMBL" id="EET45193.1"/>
    </source>
</evidence>
<dbReference type="InterPro" id="IPR011990">
    <property type="entry name" value="TPR-like_helical_dom_sf"/>
</dbReference>
<organism evidence="2 3">
    <name type="scientific">Neisseria sicca ATCC 29256</name>
    <dbReference type="NCBI Taxonomy" id="547045"/>
    <lineage>
        <taxon>Bacteria</taxon>
        <taxon>Pseudomonadati</taxon>
        <taxon>Pseudomonadota</taxon>
        <taxon>Betaproteobacteria</taxon>
        <taxon>Neisseriales</taxon>
        <taxon>Neisseriaceae</taxon>
        <taxon>Neisseria</taxon>
    </lineage>
</organism>
<dbReference type="Pfam" id="PF08238">
    <property type="entry name" value="Sel1"/>
    <property type="match status" value="1"/>
</dbReference>
<sequence>MNTLLKNMMLALLSLGIVQAVWADDVPDLQKTLQSAKQGNADAQFNLGLMYDSGRGVRQDYTKAVQWYRKAAEQGVAEAQFNWVWRMQKGKAFVKTMHKQCSGIGRWQNKDILKLN</sequence>
<feature type="signal peptide" evidence="1">
    <location>
        <begin position="1"/>
        <end position="23"/>
    </location>
</feature>
<dbReference type="SMART" id="SM00671">
    <property type="entry name" value="SEL1"/>
    <property type="match status" value="1"/>
</dbReference>
<dbReference type="STRING" id="490.A6J88_02280"/>
<feature type="chain" id="PRO_5002967107" evidence="1">
    <location>
        <begin position="24"/>
        <end position="116"/>
    </location>
</feature>
<comment type="caution">
    <text evidence="2">The sequence shown here is derived from an EMBL/GenBank/DDBJ whole genome shotgun (WGS) entry which is preliminary data.</text>
</comment>